<proteinExistence type="predicted"/>
<dbReference type="PANTHER" id="PTHR42085:SF1">
    <property type="entry name" value="F-BOX DOMAIN-CONTAINING PROTEIN"/>
    <property type="match status" value="1"/>
</dbReference>
<sequence length="257" mass="29874">MEGSPLSKLPAELRLLIYEYTFEACSPVTFHLGTRDVRRAKDIISIKSYPNARAALDLTATCQQIRREALPVYYSKTRFDFWIEFLSTESRNDMKNDYMCSKQELRAWLRTYASHATRIQHIGMYFGYWMTYGGNTDGDINDWAIQTLPIYIQDMRDLFRQDDLTLTAIIDFQFTAPVLDDPHIWFSLELQPHDKAQARRAVSGLLANAKAEVDQASTELDDVYPRAELRIEQRRDLVVCRDVLDRLLTSFEATDYS</sequence>
<protein>
    <submittedName>
        <fullName evidence="1">Uncharacterized protein</fullName>
    </submittedName>
</protein>
<name>A0A9Q9AYW9_9PEZI</name>
<organism evidence="1 2">
    <name type="scientific">Septoria linicola</name>
    <dbReference type="NCBI Taxonomy" id="215465"/>
    <lineage>
        <taxon>Eukaryota</taxon>
        <taxon>Fungi</taxon>
        <taxon>Dikarya</taxon>
        <taxon>Ascomycota</taxon>
        <taxon>Pezizomycotina</taxon>
        <taxon>Dothideomycetes</taxon>
        <taxon>Dothideomycetidae</taxon>
        <taxon>Mycosphaerellales</taxon>
        <taxon>Mycosphaerellaceae</taxon>
        <taxon>Septoria</taxon>
    </lineage>
</organism>
<dbReference type="Proteomes" id="UP001056384">
    <property type="component" value="Chromosome 6"/>
</dbReference>
<dbReference type="InterPro" id="IPR038883">
    <property type="entry name" value="AN11006-like"/>
</dbReference>
<dbReference type="PANTHER" id="PTHR42085">
    <property type="entry name" value="F-BOX DOMAIN-CONTAINING PROTEIN"/>
    <property type="match status" value="1"/>
</dbReference>
<evidence type="ECO:0000313" key="2">
    <source>
        <dbReference type="Proteomes" id="UP001056384"/>
    </source>
</evidence>
<dbReference type="AlphaFoldDB" id="A0A9Q9AYW9"/>
<dbReference type="EMBL" id="CP099423">
    <property type="protein sequence ID" value="USW54276.1"/>
    <property type="molecule type" value="Genomic_DNA"/>
</dbReference>
<accession>A0A9Q9AYW9</accession>
<keyword evidence="2" id="KW-1185">Reference proteome</keyword>
<evidence type="ECO:0000313" key="1">
    <source>
        <dbReference type="EMBL" id="USW54276.1"/>
    </source>
</evidence>
<gene>
    <name evidence="1" type="ORF">Slin15195_G075950</name>
</gene>
<reference evidence="1" key="1">
    <citation type="submission" date="2022-06" db="EMBL/GenBank/DDBJ databases">
        <title>Complete genome sequences of two strains of the flax pathogen Septoria linicola.</title>
        <authorList>
            <person name="Lapalu N."/>
            <person name="Simon A."/>
            <person name="Demenou B."/>
            <person name="Paumier D."/>
            <person name="Guillot M.-P."/>
            <person name="Gout L."/>
            <person name="Valade R."/>
        </authorList>
    </citation>
    <scope>NUCLEOTIDE SEQUENCE</scope>
    <source>
        <strain evidence="1">SE15195</strain>
    </source>
</reference>